<sequence length="431" mass="47183">MYLRRRWASRRSMSDSWQEERGSAATTETYLPQQTLWSREEGTGSEVNSPSGAGSPHHIGSPVVWELSGGSGGAWCGCAGVGQPSCSSPLHESLVGGLTERFCCLLEPWRVDVGIQTGPHDEERPSTVKPRKFSERHRSGYNSERDSIEKSFDRGNDTPGATWSGKGTTIPLTETATGAPPESYLSTRRRSSIEVQRPRSSSCCAEVDTTKAGKPFPGKFMCGPTAMEFASQTSPGSLGGSPPPGDAPCDSESFDQDELTSHLQELPSHMPRRASRTGIFNGLYTSINQATKLRLVHQLSVDETRSTVYADLAALAATPDLTGAPPLPYTADLTPLKPSEKRRRFFQRKQTNSAPDSFDGNLPLNRGPHSVSYCLDSALKVPTLLPWQSSGKKTQCEIKKMEGLQRKLETENYTNTIVEKSEPRNEVWTDE</sequence>
<accession>A0AAE1FUU8</accession>
<keyword evidence="3" id="KW-1185">Reference proteome</keyword>
<name>A0AAE1FUU8_PETCI</name>
<feature type="region of interest" description="Disordered" evidence="1">
    <location>
        <begin position="231"/>
        <end position="258"/>
    </location>
</feature>
<organism evidence="2 3">
    <name type="scientific">Petrolisthes cinctipes</name>
    <name type="common">Flat porcelain crab</name>
    <dbReference type="NCBI Taxonomy" id="88211"/>
    <lineage>
        <taxon>Eukaryota</taxon>
        <taxon>Metazoa</taxon>
        <taxon>Ecdysozoa</taxon>
        <taxon>Arthropoda</taxon>
        <taxon>Crustacea</taxon>
        <taxon>Multicrustacea</taxon>
        <taxon>Malacostraca</taxon>
        <taxon>Eumalacostraca</taxon>
        <taxon>Eucarida</taxon>
        <taxon>Decapoda</taxon>
        <taxon>Pleocyemata</taxon>
        <taxon>Anomura</taxon>
        <taxon>Galatheoidea</taxon>
        <taxon>Porcellanidae</taxon>
        <taxon>Petrolisthes</taxon>
    </lineage>
</organism>
<feature type="compositionally biased region" description="Basic and acidic residues" evidence="1">
    <location>
        <begin position="119"/>
        <end position="156"/>
    </location>
</feature>
<reference evidence="2" key="1">
    <citation type="submission" date="2023-10" db="EMBL/GenBank/DDBJ databases">
        <title>Genome assemblies of two species of porcelain crab, Petrolisthes cinctipes and Petrolisthes manimaculis (Anomura: Porcellanidae).</title>
        <authorList>
            <person name="Angst P."/>
        </authorList>
    </citation>
    <scope>NUCLEOTIDE SEQUENCE</scope>
    <source>
        <strain evidence="2">PB745_01</strain>
        <tissue evidence="2">Gill</tissue>
    </source>
</reference>
<evidence type="ECO:0000313" key="2">
    <source>
        <dbReference type="EMBL" id="KAK3880025.1"/>
    </source>
</evidence>
<evidence type="ECO:0000313" key="3">
    <source>
        <dbReference type="Proteomes" id="UP001286313"/>
    </source>
</evidence>
<proteinExistence type="predicted"/>
<feature type="compositionally biased region" description="Polar residues" evidence="1">
    <location>
        <begin position="159"/>
        <end position="176"/>
    </location>
</feature>
<comment type="caution">
    <text evidence="2">The sequence shown here is derived from an EMBL/GenBank/DDBJ whole genome shotgun (WGS) entry which is preliminary data.</text>
</comment>
<feature type="region of interest" description="Disordered" evidence="1">
    <location>
        <begin position="40"/>
        <end position="62"/>
    </location>
</feature>
<dbReference type="AlphaFoldDB" id="A0AAE1FUU8"/>
<protein>
    <submittedName>
        <fullName evidence="2">Uncharacterized protein</fullName>
    </submittedName>
</protein>
<feature type="region of interest" description="Disordered" evidence="1">
    <location>
        <begin position="116"/>
        <end position="197"/>
    </location>
</feature>
<dbReference type="EMBL" id="JAWQEG010001361">
    <property type="protein sequence ID" value="KAK3880025.1"/>
    <property type="molecule type" value="Genomic_DNA"/>
</dbReference>
<gene>
    <name evidence="2" type="ORF">Pcinc_015450</name>
</gene>
<evidence type="ECO:0000256" key="1">
    <source>
        <dbReference type="SAM" id="MobiDB-lite"/>
    </source>
</evidence>
<dbReference type="Proteomes" id="UP001286313">
    <property type="component" value="Unassembled WGS sequence"/>
</dbReference>